<name>A0A318TGG2_9BACL</name>
<accession>A0A318TGG2</accession>
<dbReference type="AlphaFoldDB" id="A0A318TGG2"/>
<feature type="transmembrane region" description="Helical" evidence="1">
    <location>
        <begin position="12"/>
        <end position="33"/>
    </location>
</feature>
<evidence type="ECO:0000256" key="1">
    <source>
        <dbReference type="SAM" id="Phobius"/>
    </source>
</evidence>
<reference evidence="2 3" key="1">
    <citation type="submission" date="2018-06" db="EMBL/GenBank/DDBJ databases">
        <title>Genomic Encyclopedia of Archaeal and Bacterial Type Strains, Phase II (KMG-II): from individual species to whole genera.</title>
        <authorList>
            <person name="Goeker M."/>
        </authorList>
    </citation>
    <scope>NUCLEOTIDE SEQUENCE [LARGE SCALE GENOMIC DNA]</scope>
    <source>
        <strain evidence="2 3">KACC 16626</strain>
    </source>
</reference>
<keyword evidence="3" id="KW-1185">Reference proteome</keyword>
<evidence type="ECO:0000313" key="3">
    <source>
        <dbReference type="Proteomes" id="UP000247416"/>
    </source>
</evidence>
<protein>
    <submittedName>
        <fullName evidence="2">Uncharacterized protein</fullName>
    </submittedName>
</protein>
<proteinExistence type="predicted"/>
<dbReference type="EMBL" id="QJTJ01000036">
    <property type="protein sequence ID" value="PYF02870.1"/>
    <property type="molecule type" value="Genomic_DNA"/>
</dbReference>
<comment type="caution">
    <text evidence="2">The sequence shown here is derived from an EMBL/GenBank/DDBJ whole genome shotgun (WGS) entry which is preliminary data.</text>
</comment>
<sequence>MKKLINNSNGYTLLVVLMITAVFTVFALSFMVISANTTKQNDIREQNSQSVAIAEMGITYFEQAVRNSVTTHEKLVLDEVKALRAAHASKNTILLDSQYIDYGRDLMMRYLEEDINSLNPEVYIKTKTSSKFLIEPINSKYLNSKPQGFEVTYKSTGTENSKATAIEGNLIVDLSRFMSSNISSGDSGGTSIIEANKIQDPGDLNNCNTSGKKIIFSNIQCQIIDSVEFEQNDNLSFDKSTVKIKGSLTMKNANNAFTESTLYIENDMTAGNLNSLSNIKLYIGGTLKGLHFNGSGLSNSTVEIKKTASMDNIKLKGSTMFIGEGLTTIQQINEMESSILFINGDTKVTQGINLGNNSLICVNGDLQISNNVNNNSNGTSKIYAISSNHSSVNTTSNDFTKACFNASTSKATWGNITLSSEYNYNYK</sequence>
<evidence type="ECO:0000313" key="2">
    <source>
        <dbReference type="EMBL" id="PYF02870.1"/>
    </source>
</evidence>
<keyword evidence="1" id="KW-0472">Membrane</keyword>
<dbReference type="OrthoDB" id="2964362at2"/>
<keyword evidence="1" id="KW-0812">Transmembrane</keyword>
<gene>
    <name evidence="2" type="ORF">BJ095_13631</name>
</gene>
<dbReference type="Proteomes" id="UP000247416">
    <property type="component" value="Unassembled WGS sequence"/>
</dbReference>
<organism evidence="2 3">
    <name type="scientific">Ureibacillus chungkukjangi</name>
    <dbReference type="NCBI Taxonomy" id="1202712"/>
    <lineage>
        <taxon>Bacteria</taxon>
        <taxon>Bacillati</taxon>
        <taxon>Bacillota</taxon>
        <taxon>Bacilli</taxon>
        <taxon>Bacillales</taxon>
        <taxon>Caryophanaceae</taxon>
        <taxon>Ureibacillus</taxon>
    </lineage>
</organism>
<dbReference type="RefSeq" id="WP_107933073.1">
    <property type="nucleotide sequence ID" value="NZ_PYWJ01000004.1"/>
</dbReference>
<keyword evidence="1" id="KW-1133">Transmembrane helix</keyword>